<evidence type="ECO:0000313" key="3">
    <source>
        <dbReference type="Proteomes" id="UP000800039"/>
    </source>
</evidence>
<dbReference type="AlphaFoldDB" id="A0A9P4GK69"/>
<dbReference type="OrthoDB" id="5431222at2759"/>
<feature type="region of interest" description="Disordered" evidence="1">
    <location>
        <begin position="192"/>
        <end position="416"/>
    </location>
</feature>
<dbReference type="RefSeq" id="XP_040789204.1">
    <property type="nucleotide sequence ID" value="XM_040933571.1"/>
</dbReference>
<sequence length="416" mass="45708">MQDPNATPTPATAHLAMSQPTQPPNQPTSSVSENGSSGKSQLFLAWDDWDFDFEGAIWPKSNEPVDPALSLGVIVWHPAKQMTRALPSTFGEAEEQALKPSPEKLDNGESVSVYFMAENSHEAFLDVRQTDEWEQIRGDPVFVVFTDEEMQRNLVSLEDCIAQRDRLDDETGQDEDHEMHDATWDIMDNLDQALSGRNGDSKPTRLKQEAFSSPRQTQEDVLAMLGVTGAPKPPSDQTTSLSFPAPGEKPPASLPEKPPVGSPSDTQPNAPLPTQRAQSYGGDRNAGHGFAPQRPYGSMSSSSNLIPPPPPPSENQRYDPWNAPQYSGPSFDGPRGSPALSEGSNRTMAGSDFDSERPSNGNEQEAAVPSLTRSDSSFARKRSYEDTDHDSERPQQQDDNTKRKRRTQANAAYSRR</sequence>
<dbReference type="EMBL" id="ML976616">
    <property type="protein sequence ID" value="KAF1846641.1"/>
    <property type="molecule type" value="Genomic_DNA"/>
</dbReference>
<keyword evidence="3" id="KW-1185">Reference proteome</keyword>
<feature type="compositionally biased region" description="Polar residues" evidence="1">
    <location>
        <begin position="1"/>
        <end position="10"/>
    </location>
</feature>
<dbReference type="Proteomes" id="UP000800039">
    <property type="component" value="Unassembled WGS sequence"/>
</dbReference>
<comment type="caution">
    <text evidence="2">The sequence shown here is derived from an EMBL/GenBank/DDBJ whole genome shotgun (WGS) entry which is preliminary data.</text>
</comment>
<feature type="compositionally biased region" description="Pro residues" evidence="1">
    <location>
        <begin position="247"/>
        <end position="261"/>
    </location>
</feature>
<reference evidence="2" key="1">
    <citation type="submission" date="2020-01" db="EMBL/GenBank/DDBJ databases">
        <authorList>
            <consortium name="DOE Joint Genome Institute"/>
            <person name="Haridas S."/>
            <person name="Albert R."/>
            <person name="Binder M."/>
            <person name="Bloem J."/>
            <person name="Labutti K."/>
            <person name="Salamov A."/>
            <person name="Andreopoulos B."/>
            <person name="Baker S.E."/>
            <person name="Barry K."/>
            <person name="Bills G."/>
            <person name="Bluhm B.H."/>
            <person name="Cannon C."/>
            <person name="Castanera R."/>
            <person name="Culley D.E."/>
            <person name="Daum C."/>
            <person name="Ezra D."/>
            <person name="Gonzalez J.B."/>
            <person name="Henrissat B."/>
            <person name="Kuo A."/>
            <person name="Liang C."/>
            <person name="Lipzen A."/>
            <person name="Lutzoni F."/>
            <person name="Magnuson J."/>
            <person name="Mondo S."/>
            <person name="Nolan M."/>
            <person name="Ohm R."/>
            <person name="Pangilinan J."/>
            <person name="Park H.-J."/>
            <person name="Ramirez L."/>
            <person name="Alfaro M."/>
            <person name="Sun H."/>
            <person name="Tritt A."/>
            <person name="Yoshinaga Y."/>
            <person name="Zwiers L.-H."/>
            <person name="Turgeon B.G."/>
            <person name="Goodwin S.B."/>
            <person name="Spatafora J.W."/>
            <person name="Crous P.W."/>
            <person name="Grigoriev I.V."/>
        </authorList>
    </citation>
    <scope>NUCLEOTIDE SEQUENCE</scope>
    <source>
        <strain evidence="2">CBS 394.84</strain>
    </source>
</reference>
<dbReference type="GeneID" id="63850822"/>
<protein>
    <submittedName>
        <fullName evidence="2">Uncharacterized protein</fullName>
    </submittedName>
</protein>
<name>A0A9P4GK69_9PLEO</name>
<feature type="region of interest" description="Disordered" evidence="1">
    <location>
        <begin position="1"/>
        <end position="38"/>
    </location>
</feature>
<feature type="compositionally biased region" description="Basic and acidic residues" evidence="1">
    <location>
        <begin position="199"/>
        <end position="208"/>
    </location>
</feature>
<evidence type="ECO:0000313" key="2">
    <source>
        <dbReference type="EMBL" id="KAF1846641.1"/>
    </source>
</evidence>
<accession>A0A9P4GK69</accession>
<proteinExistence type="predicted"/>
<organism evidence="2 3">
    <name type="scientific">Cucurbitaria berberidis CBS 394.84</name>
    <dbReference type="NCBI Taxonomy" id="1168544"/>
    <lineage>
        <taxon>Eukaryota</taxon>
        <taxon>Fungi</taxon>
        <taxon>Dikarya</taxon>
        <taxon>Ascomycota</taxon>
        <taxon>Pezizomycotina</taxon>
        <taxon>Dothideomycetes</taxon>
        <taxon>Pleosporomycetidae</taxon>
        <taxon>Pleosporales</taxon>
        <taxon>Pleosporineae</taxon>
        <taxon>Cucurbitariaceae</taxon>
        <taxon>Cucurbitaria</taxon>
    </lineage>
</organism>
<feature type="compositionally biased region" description="Basic and acidic residues" evidence="1">
    <location>
        <begin position="382"/>
        <end position="401"/>
    </location>
</feature>
<evidence type="ECO:0000256" key="1">
    <source>
        <dbReference type="SAM" id="MobiDB-lite"/>
    </source>
</evidence>
<gene>
    <name evidence="2" type="ORF">K460DRAFT_367386</name>
</gene>
<feature type="compositionally biased region" description="Low complexity" evidence="1">
    <location>
        <begin position="27"/>
        <end position="38"/>
    </location>
</feature>